<dbReference type="EMBL" id="BMAO01036932">
    <property type="protein sequence ID" value="GFR14132.1"/>
    <property type="molecule type" value="Genomic_DNA"/>
</dbReference>
<comment type="caution">
    <text evidence="2">The sequence shown here is derived from an EMBL/GenBank/DDBJ whole genome shotgun (WGS) entry which is preliminary data.</text>
</comment>
<evidence type="ECO:0000256" key="1">
    <source>
        <dbReference type="SAM" id="SignalP"/>
    </source>
</evidence>
<organism evidence="2 3">
    <name type="scientific">Trichonephila clavata</name>
    <name type="common">Joro spider</name>
    <name type="synonym">Nephila clavata</name>
    <dbReference type="NCBI Taxonomy" id="2740835"/>
    <lineage>
        <taxon>Eukaryota</taxon>
        <taxon>Metazoa</taxon>
        <taxon>Ecdysozoa</taxon>
        <taxon>Arthropoda</taxon>
        <taxon>Chelicerata</taxon>
        <taxon>Arachnida</taxon>
        <taxon>Araneae</taxon>
        <taxon>Araneomorphae</taxon>
        <taxon>Entelegynae</taxon>
        <taxon>Araneoidea</taxon>
        <taxon>Nephilidae</taxon>
        <taxon>Trichonephila</taxon>
    </lineage>
</organism>
<evidence type="ECO:0000313" key="2">
    <source>
        <dbReference type="EMBL" id="GFR14132.1"/>
    </source>
</evidence>
<evidence type="ECO:0000313" key="3">
    <source>
        <dbReference type="Proteomes" id="UP000887116"/>
    </source>
</evidence>
<sequence length="120" mass="13663">MDFRCIHVVFAIVLCAASTYAIYPLMPSEELLSIARCVGTSKNQTLCDEFMKCHSYLAKPYSDAFADCKKVHSPDGIGQCTEDQELYFSEEIRVKLDDCVRQTVTQDLNEEETAEMDKFQ</sequence>
<dbReference type="OrthoDB" id="6433181at2759"/>
<proteinExistence type="predicted"/>
<dbReference type="Proteomes" id="UP000887116">
    <property type="component" value="Unassembled WGS sequence"/>
</dbReference>
<feature type="chain" id="PRO_5036482155" evidence="1">
    <location>
        <begin position="22"/>
        <end position="120"/>
    </location>
</feature>
<feature type="signal peptide" evidence="1">
    <location>
        <begin position="1"/>
        <end position="21"/>
    </location>
</feature>
<reference evidence="2" key="1">
    <citation type="submission" date="2020-07" db="EMBL/GenBank/DDBJ databases">
        <title>Multicomponent nature underlies the extraordinary mechanical properties of spider dragline silk.</title>
        <authorList>
            <person name="Kono N."/>
            <person name="Nakamura H."/>
            <person name="Mori M."/>
            <person name="Yoshida Y."/>
            <person name="Ohtoshi R."/>
            <person name="Malay A.D."/>
            <person name="Moran D.A.P."/>
            <person name="Tomita M."/>
            <person name="Numata K."/>
            <person name="Arakawa K."/>
        </authorList>
    </citation>
    <scope>NUCLEOTIDE SEQUENCE</scope>
</reference>
<gene>
    <name evidence="2" type="ORF">TNCT_554591</name>
</gene>
<keyword evidence="1" id="KW-0732">Signal</keyword>
<accession>A0A8X6GZD5</accession>
<dbReference type="AlphaFoldDB" id="A0A8X6GZD5"/>
<name>A0A8X6GZD5_TRICU</name>
<feature type="non-terminal residue" evidence="2">
    <location>
        <position position="120"/>
    </location>
</feature>
<keyword evidence="3" id="KW-1185">Reference proteome</keyword>
<protein>
    <submittedName>
        <fullName evidence="2">Uncharacterized protein</fullName>
    </submittedName>
</protein>